<evidence type="ECO:0000313" key="1">
    <source>
        <dbReference type="Proteomes" id="UP000887566"/>
    </source>
</evidence>
<accession>A0A914VC67</accession>
<evidence type="ECO:0000313" key="2">
    <source>
        <dbReference type="WBParaSite" id="PSAMB.scaffold1805size27735.g15072.t1"/>
    </source>
</evidence>
<dbReference type="AlphaFoldDB" id="A0A914VC67"/>
<reference evidence="2" key="1">
    <citation type="submission" date="2022-11" db="UniProtKB">
        <authorList>
            <consortium name="WormBaseParasite"/>
        </authorList>
    </citation>
    <scope>IDENTIFICATION</scope>
</reference>
<sequence length="97" mass="10413">MRGMSIQSRPPSGGSVWAVAMEGRAARQLRFRPQHSPIHSHEGRAAESSRLMIMRRVPIGGCPLNKRATFIAPSFQPADDLAQSVQGSIVAATTTSS</sequence>
<organism evidence="1 2">
    <name type="scientific">Plectus sambesii</name>
    <dbReference type="NCBI Taxonomy" id="2011161"/>
    <lineage>
        <taxon>Eukaryota</taxon>
        <taxon>Metazoa</taxon>
        <taxon>Ecdysozoa</taxon>
        <taxon>Nematoda</taxon>
        <taxon>Chromadorea</taxon>
        <taxon>Plectida</taxon>
        <taxon>Plectina</taxon>
        <taxon>Plectoidea</taxon>
        <taxon>Plectidae</taxon>
        <taxon>Plectus</taxon>
    </lineage>
</organism>
<name>A0A914VC67_9BILA</name>
<dbReference type="Proteomes" id="UP000887566">
    <property type="component" value="Unplaced"/>
</dbReference>
<protein>
    <submittedName>
        <fullName evidence="2">Uncharacterized protein</fullName>
    </submittedName>
</protein>
<dbReference type="WBParaSite" id="PSAMB.scaffold1805size27735.g15072.t1">
    <property type="protein sequence ID" value="PSAMB.scaffold1805size27735.g15072.t1"/>
    <property type="gene ID" value="PSAMB.scaffold1805size27735.g15072"/>
</dbReference>
<proteinExistence type="predicted"/>
<keyword evidence="1" id="KW-1185">Reference proteome</keyword>